<dbReference type="AlphaFoldDB" id="F4R8S8"/>
<dbReference type="EMBL" id="GL883093">
    <property type="protein sequence ID" value="EGG11273.1"/>
    <property type="molecule type" value="Genomic_DNA"/>
</dbReference>
<protein>
    <recommendedName>
        <fullName evidence="4">CxC1-like cysteine cluster associated with KDZ transposases domain-containing protein</fullName>
    </recommendedName>
</protein>
<organism evidence="3">
    <name type="scientific">Melampsora larici-populina (strain 98AG31 / pathotype 3-4-7)</name>
    <name type="common">Poplar leaf rust fungus</name>
    <dbReference type="NCBI Taxonomy" id="747676"/>
    <lineage>
        <taxon>Eukaryota</taxon>
        <taxon>Fungi</taxon>
        <taxon>Dikarya</taxon>
        <taxon>Basidiomycota</taxon>
        <taxon>Pucciniomycotina</taxon>
        <taxon>Pucciniomycetes</taxon>
        <taxon>Pucciniales</taxon>
        <taxon>Melampsoraceae</taxon>
        <taxon>Melampsora</taxon>
    </lineage>
</organism>
<dbReference type="RefSeq" id="XP_007405875.1">
    <property type="nucleotide sequence ID" value="XM_007405813.1"/>
</dbReference>
<feature type="compositionally biased region" description="Basic and acidic residues" evidence="1">
    <location>
        <begin position="16"/>
        <end position="25"/>
    </location>
</feature>
<evidence type="ECO:0000313" key="2">
    <source>
        <dbReference type="EMBL" id="EGG11273.1"/>
    </source>
</evidence>
<dbReference type="VEuPathDB" id="FungiDB:MELLADRAFT_92207"/>
<dbReference type="KEGG" id="mlr:MELLADRAFT_92207"/>
<dbReference type="GeneID" id="18936160"/>
<evidence type="ECO:0008006" key="4">
    <source>
        <dbReference type="Google" id="ProtNLM"/>
    </source>
</evidence>
<accession>F4R8S8</accession>
<dbReference type="Proteomes" id="UP000001072">
    <property type="component" value="Unassembled WGS sequence"/>
</dbReference>
<feature type="region of interest" description="Disordered" evidence="1">
    <location>
        <begin position="1"/>
        <end position="25"/>
    </location>
</feature>
<evidence type="ECO:0000313" key="3">
    <source>
        <dbReference type="Proteomes" id="UP000001072"/>
    </source>
</evidence>
<sequence>MPRNRKQLCSNDSNEPEPRPRTRIKKAELEAEEAQLDREIEAGERFLAGLANNTTNDDMIEDNLNLEHFNNEPQNLNDILEDEDGSRYGQFMPLGVGALAEAQPLDQDLVRIEAFVSRHRAYRHALEREELRQRWEALENQLTAAFLQSQTLTLNWTSKDCYLNNVSNDCECREGQFHYRNVDLIGVLCSIS</sequence>
<proteinExistence type="predicted"/>
<dbReference type="InParanoid" id="F4R8S8"/>
<name>F4R8S8_MELLP</name>
<gene>
    <name evidence="2" type="ORF">MELLADRAFT_92207</name>
</gene>
<reference evidence="3" key="1">
    <citation type="journal article" date="2011" name="Proc. Natl. Acad. Sci. U.S.A.">
        <title>Obligate biotrophy features unraveled by the genomic analysis of rust fungi.</title>
        <authorList>
            <person name="Duplessis S."/>
            <person name="Cuomo C.A."/>
            <person name="Lin Y.-C."/>
            <person name="Aerts A."/>
            <person name="Tisserant E."/>
            <person name="Veneault-Fourrey C."/>
            <person name="Joly D.L."/>
            <person name="Hacquard S."/>
            <person name="Amselem J."/>
            <person name="Cantarel B.L."/>
            <person name="Chiu R."/>
            <person name="Coutinho P.M."/>
            <person name="Feau N."/>
            <person name="Field M."/>
            <person name="Frey P."/>
            <person name="Gelhaye E."/>
            <person name="Goldberg J."/>
            <person name="Grabherr M.G."/>
            <person name="Kodira C.D."/>
            <person name="Kohler A."/>
            <person name="Kuees U."/>
            <person name="Lindquist E.A."/>
            <person name="Lucas S.M."/>
            <person name="Mago R."/>
            <person name="Mauceli E."/>
            <person name="Morin E."/>
            <person name="Murat C."/>
            <person name="Pangilinan J.L."/>
            <person name="Park R."/>
            <person name="Pearson M."/>
            <person name="Quesneville H."/>
            <person name="Rouhier N."/>
            <person name="Sakthikumar S."/>
            <person name="Salamov A.A."/>
            <person name="Schmutz J."/>
            <person name="Selles B."/>
            <person name="Shapiro H."/>
            <person name="Tanguay P."/>
            <person name="Tuskan G.A."/>
            <person name="Henrissat B."/>
            <person name="Van de Peer Y."/>
            <person name="Rouze P."/>
            <person name="Ellis J.G."/>
            <person name="Dodds P.N."/>
            <person name="Schein J.E."/>
            <person name="Zhong S."/>
            <person name="Hamelin R.C."/>
            <person name="Grigoriev I.V."/>
            <person name="Szabo L.J."/>
            <person name="Martin F."/>
        </authorList>
    </citation>
    <scope>NUCLEOTIDE SEQUENCE [LARGE SCALE GENOMIC DNA]</scope>
    <source>
        <strain evidence="3">98AG31 / pathotype 3-4-7</strain>
    </source>
</reference>
<keyword evidence="3" id="KW-1185">Reference proteome</keyword>
<evidence type="ECO:0000256" key="1">
    <source>
        <dbReference type="SAM" id="MobiDB-lite"/>
    </source>
</evidence>
<dbReference type="HOGENOM" id="CLU_1415476_0_0_1"/>